<evidence type="ECO:0000256" key="2">
    <source>
        <dbReference type="SAM" id="SignalP"/>
    </source>
</evidence>
<organism evidence="3 4">
    <name type="scientific">Synchytrium endobioticum</name>
    <dbReference type="NCBI Taxonomy" id="286115"/>
    <lineage>
        <taxon>Eukaryota</taxon>
        <taxon>Fungi</taxon>
        <taxon>Fungi incertae sedis</taxon>
        <taxon>Chytridiomycota</taxon>
        <taxon>Chytridiomycota incertae sedis</taxon>
        <taxon>Chytridiomycetes</taxon>
        <taxon>Synchytriales</taxon>
        <taxon>Synchytriaceae</taxon>
        <taxon>Synchytrium</taxon>
    </lineage>
</organism>
<feature type="signal peptide" evidence="2">
    <location>
        <begin position="1"/>
        <end position="24"/>
    </location>
</feature>
<feature type="region of interest" description="Disordered" evidence="1">
    <location>
        <begin position="256"/>
        <end position="293"/>
    </location>
</feature>
<dbReference type="EMBL" id="QEAM01000032">
    <property type="protein sequence ID" value="TPX49529.1"/>
    <property type="molecule type" value="Genomic_DNA"/>
</dbReference>
<proteinExistence type="predicted"/>
<protein>
    <submittedName>
        <fullName evidence="3">Uncharacterized protein</fullName>
    </submittedName>
</protein>
<keyword evidence="2" id="KW-0732">Signal</keyword>
<comment type="caution">
    <text evidence="3">The sequence shown here is derived from an EMBL/GenBank/DDBJ whole genome shotgun (WGS) entry which is preliminary data.</text>
</comment>
<evidence type="ECO:0000313" key="3">
    <source>
        <dbReference type="EMBL" id="TPX49529.1"/>
    </source>
</evidence>
<dbReference type="VEuPathDB" id="FungiDB:SeMB42_g04712"/>
<reference evidence="3 4" key="1">
    <citation type="journal article" date="2019" name="Sci. Rep.">
        <title>Comparative genomics of chytrid fungi reveal insights into the obligate biotrophic and pathogenic lifestyle of Synchytrium endobioticum.</title>
        <authorList>
            <person name="van de Vossenberg B.T.L.H."/>
            <person name="Warris S."/>
            <person name="Nguyen H.D.T."/>
            <person name="van Gent-Pelzer M.P.E."/>
            <person name="Joly D.L."/>
            <person name="van de Geest H.C."/>
            <person name="Bonants P.J.M."/>
            <person name="Smith D.S."/>
            <person name="Levesque C.A."/>
            <person name="van der Lee T.A.J."/>
        </authorList>
    </citation>
    <scope>NUCLEOTIDE SEQUENCE [LARGE SCALE GENOMIC DNA]</scope>
    <source>
        <strain evidence="3 4">LEV6574</strain>
    </source>
</reference>
<name>A0A507DCW3_9FUNG</name>
<feature type="compositionally biased region" description="Low complexity" evidence="1">
    <location>
        <begin position="262"/>
        <end position="274"/>
    </location>
</feature>
<evidence type="ECO:0000256" key="1">
    <source>
        <dbReference type="SAM" id="MobiDB-lite"/>
    </source>
</evidence>
<evidence type="ECO:0000313" key="4">
    <source>
        <dbReference type="Proteomes" id="UP000320475"/>
    </source>
</evidence>
<gene>
    <name evidence="3" type="ORF">SeLEV6574_g01404</name>
</gene>
<sequence>MAKFITISLLAYAAAFLFFAPVRAPRSYSNDQCLRDMILAATNPTSRQAPLLYLIQRIDVIITLGLTKFSCTKEEGSANPEQLPQERIDLVRFFHRHVFYDLKRLVIKLTGYIEYSLDTTRPTLYEAQAIICFQINWHYHQERTYRQAVLARGSCRLQELVRPSYDWVTLERYEDVNAYLKLVRNAISQARNVNDLVPGTSNPAGGGPALVLSLFSETQGALPAPPSSSPALPVYSGTRHDGPDFGYGAIDAHTYASDPQGALPDPSSSSPALPVYSGTRHDGPDSGYGAIDAPTYASDLQGALPDPSFLDHWRDNIARDDGSDFGYAPSYQTGSTSPLLFDIYTYQDFLQYQTEFRRHAHDQVGPSGGSTSYSDSRNKQHNAGYDIDD</sequence>
<feature type="region of interest" description="Disordered" evidence="1">
    <location>
        <begin position="361"/>
        <end position="389"/>
    </location>
</feature>
<dbReference type="Proteomes" id="UP000320475">
    <property type="component" value="Unassembled WGS sequence"/>
</dbReference>
<dbReference type="AlphaFoldDB" id="A0A507DCW3"/>
<feature type="chain" id="PRO_5021442967" evidence="2">
    <location>
        <begin position="25"/>
        <end position="389"/>
    </location>
</feature>
<accession>A0A507DCW3</accession>